<dbReference type="GO" id="GO:0016747">
    <property type="term" value="F:acyltransferase activity, transferring groups other than amino-acyl groups"/>
    <property type="evidence" value="ECO:0007669"/>
    <property type="project" value="InterPro"/>
</dbReference>
<evidence type="ECO:0000259" key="1">
    <source>
        <dbReference type="PROSITE" id="PS51186"/>
    </source>
</evidence>
<dbReference type="SUPFAM" id="SSF55729">
    <property type="entry name" value="Acyl-CoA N-acyltransferases (Nat)"/>
    <property type="match status" value="1"/>
</dbReference>
<dbReference type="Gene3D" id="3.40.630.30">
    <property type="match status" value="1"/>
</dbReference>
<dbReference type="CDD" id="cd04301">
    <property type="entry name" value="NAT_SF"/>
    <property type="match status" value="1"/>
</dbReference>
<dbReference type="EMBL" id="CP001197">
    <property type="protein sequence ID" value="ACL07564.1"/>
    <property type="molecule type" value="Genomic_DNA"/>
</dbReference>
<name>B8DJW8_NITV9</name>
<sequence>MGTAMNIRDMQRCIEDNLATRLAGQVAMVNGGDVIYRPGVAVPQREKGPGMPMPPEVTQLEQPALLARSDVRAVYAGVASDTFNKAFAYGGGLPLTDTVAAVRSFFGGHGAPYTWWLGPLSGAGDGAGEGEDIPAALAAHGFAVGEVETGMYLPLADAELEEPAPTPGLDIRVVRDAAGVADFASVLAANWNPPDGEVLRFYRRAAPALCSPGCPATLLAAYLDGQLAAAAEVYRTASGYPAAGSAAHLDVAGVYNVCTLEAFRRRGLGTAVTRAALLLARQAGCRHAVLQASGEGYRVYARLGFRDVGRFVECVPVD</sequence>
<feature type="domain" description="N-acetyltransferase" evidence="1">
    <location>
        <begin position="169"/>
        <end position="318"/>
    </location>
</feature>
<gene>
    <name evidence="2" type="ordered locus">DvMF_0607</name>
</gene>
<organism evidence="2">
    <name type="scientific">Nitratidesulfovibrio vulgaris (strain DSM 19637 / Miyazaki F)</name>
    <name type="common">Desulfovibrio vulgaris</name>
    <dbReference type="NCBI Taxonomy" id="883"/>
    <lineage>
        <taxon>Bacteria</taxon>
        <taxon>Pseudomonadati</taxon>
        <taxon>Thermodesulfobacteriota</taxon>
        <taxon>Desulfovibrionia</taxon>
        <taxon>Desulfovibrionales</taxon>
        <taxon>Desulfovibrionaceae</taxon>
        <taxon>Nitratidesulfovibrio</taxon>
    </lineage>
</organism>
<dbReference type="AlphaFoldDB" id="B8DJW8"/>
<dbReference type="Pfam" id="PF00583">
    <property type="entry name" value="Acetyltransf_1"/>
    <property type="match status" value="1"/>
</dbReference>
<dbReference type="STRING" id="883.DvMF_0607"/>
<dbReference type="InterPro" id="IPR016181">
    <property type="entry name" value="Acyl_CoA_acyltransferase"/>
</dbReference>
<accession>B8DJW8</accession>
<reference evidence="2" key="1">
    <citation type="submission" date="2008-10" db="EMBL/GenBank/DDBJ databases">
        <title>Complete sequence of Desulfovibrio vulgaris str. 'Miyazaki F'.</title>
        <authorList>
            <person name="Lucas S."/>
            <person name="Copeland A."/>
            <person name="Lapidus A."/>
            <person name="Glavina del Rio T."/>
            <person name="Dalin E."/>
            <person name="Tice H."/>
            <person name="Bruce D."/>
            <person name="Goodwin L."/>
            <person name="Pitluck S."/>
            <person name="Sims D."/>
            <person name="Brettin T."/>
            <person name="Detter J.C."/>
            <person name="Han C."/>
            <person name="Larimer F."/>
            <person name="Land M."/>
            <person name="Hauser L."/>
            <person name="Kyrpides N."/>
            <person name="Mikhailova N."/>
            <person name="Hazen T.C."/>
            <person name="Richardson P."/>
        </authorList>
    </citation>
    <scope>NUCLEOTIDE SEQUENCE</scope>
    <source>
        <strain evidence="2">Miyazaki F</strain>
    </source>
</reference>
<dbReference type="eggNOG" id="COG0456">
    <property type="taxonomic scope" value="Bacteria"/>
</dbReference>
<protein>
    <submittedName>
        <fullName evidence="2">GCN5-related N-acetyltransferase</fullName>
    </submittedName>
</protein>
<dbReference type="PROSITE" id="PS51186">
    <property type="entry name" value="GNAT"/>
    <property type="match status" value="1"/>
</dbReference>
<dbReference type="KEGG" id="dvm:DvMF_0607"/>
<proteinExistence type="predicted"/>
<dbReference type="InterPro" id="IPR000182">
    <property type="entry name" value="GNAT_dom"/>
</dbReference>
<dbReference type="HOGENOM" id="CLU_072512_0_0_7"/>
<dbReference type="OrthoDB" id="977571at2"/>
<keyword evidence="2" id="KW-0808">Transferase</keyword>
<evidence type="ECO:0000313" key="2">
    <source>
        <dbReference type="EMBL" id="ACL07564.1"/>
    </source>
</evidence>